<keyword evidence="6 7" id="KW-0472">Membrane</keyword>
<dbReference type="InterPro" id="IPR020846">
    <property type="entry name" value="MFS_dom"/>
</dbReference>
<comment type="subcellular location">
    <subcellularLocation>
        <location evidence="1">Cell membrane</location>
        <topology evidence="1">Multi-pass membrane protein</topology>
    </subcellularLocation>
</comment>
<evidence type="ECO:0000256" key="1">
    <source>
        <dbReference type="ARBA" id="ARBA00004651"/>
    </source>
</evidence>
<feature type="transmembrane region" description="Helical" evidence="7">
    <location>
        <begin position="373"/>
        <end position="391"/>
    </location>
</feature>
<dbReference type="EMBL" id="QJRO01000008">
    <property type="protein sequence ID" value="PYB81366.1"/>
    <property type="molecule type" value="Genomic_DNA"/>
</dbReference>
<dbReference type="PROSITE" id="PS50850">
    <property type="entry name" value="MFS"/>
    <property type="match status" value="1"/>
</dbReference>
<keyword evidence="3" id="KW-1003">Cell membrane</keyword>
<protein>
    <recommendedName>
        <fullName evidence="8">Major facilitator superfamily (MFS) profile domain-containing protein</fullName>
    </recommendedName>
</protein>
<keyword evidence="2" id="KW-0813">Transport</keyword>
<feature type="transmembrane region" description="Helical" evidence="7">
    <location>
        <begin position="345"/>
        <end position="367"/>
    </location>
</feature>
<dbReference type="SUPFAM" id="SSF103473">
    <property type="entry name" value="MFS general substrate transporter"/>
    <property type="match status" value="1"/>
</dbReference>
<evidence type="ECO:0000256" key="4">
    <source>
        <dbReference type="ARBA" id="ARBA00022692"/>
    </source>
</evidence>
<evidence type="ECO:0000256" key="2">
    <source>
        <dbReference type="ARBA" id="ARBA00022448"/>
    </source>
</evidence>
<dbReference type="AlphaFoldDB" id="A0A2V4IUM6"/>
<proteinExistence type="predicted"/>
<evidence type="ECO:0000259" key="8">
    <source>
        <dbReference type="PROSITE" id="PS50850"/>
    </source>
</evidence>
<dbReference type="GO" id="GO:0005886">
    <property type="term" value="C:plasma membrane"/>
    <property type="evidence" value="ECO:0007669"/>
    <property type="project" value="UniProtKB-SubCell"/>
</dbReference>
<name>A0A2V4IUM6_9PSED</name>
<dbReference type="PANTHER" id="PTHR42718">
    <property type="entry name" value="MAJOR FACILITATOR SUPERFAMILY MULTIDRUG TRANSPORTER MFSC"/>
    <property type="match status" value="1"/>
</dbReference>
<evidence type="ECO:0000313" key="10">
    <source>
        <dbReference type="Proteomes" id="UP000247620"/>
    </source>
</evidence>
<feature type="transmembrane region" description="Helical" evidence="7">
    <location>
        <begin position="162"/>
        <end position="183"/>
    </location>
</feature>
<evidence type="ECO:0000256" key="6">
    <source>
        <dbReference type="ARBA" id="ARBA00023136"/>
    </source>
</evidence>
<dbReference type="RefSeq" id="WP_110700935.1">
    <property type="nucleotide sequence ID" value="NZ_QJRO01000008.1"/>
</dbReference>
<comment type="caution">
    <text evidence="9">The sequence shown here is derived from an EMBL/GenBank/DDBJ whole genome shotgun (WGS) entry which is preliminary data.</text>
</comment>
<dbReference type="PANTHER" id="PTHR42718:SF46">
    <property type="entry name" value="BLR6921 PROTEIN"/>
    <property type="match status" value="1"/>
</dbReference>
<feature type="transmembrane region" description="Helical" evidence="7">
    <location>
        <begin position="75"/>
        <end position="94"/>
    </location>
</feature>
<feature type="transmembrane region" description="Helical" evidence="7">
    <location>
        <begin position="249"/>
        <end position="267"/>
    </location>
</feature>
<evidence type="ECO:0000256" key="3">
    <source>
        <dbReference type="ARBA" id="ARBA00022475"/>
    </source>
</evidence>
<evidence type="ECO:0000256" key="5">
    <source>
        <dbReference type="ARBA" id="ARBA00022989"/>
    </source>
</evidence>
<keyword evidence="4 7" id="KW-0812">Transmembrane</keyword>
<feature type="domain" description="Major facilitator superfamily (MFS) profile" evidence="8">
    <location>
        <begin position="10"/>
        <end position="400"/>
    </location>
</feature>
<feature type="transmembrane region" description="Helical" evidence="7">
    <location>
        <begin position="134"/>
        <end position="156"/>
    </location>
</feature>
<sequence length="400" mass="41481">MSTPSASPWLTLALLSAVVVPQVGLGVMVPASARLAQDLHVGVASVQNTLVVYMVGYAVSVIMAGLLSDRFGPRAVQLGGLALALVGALLAASAEGFTLFILGRLLQSLGGCVSTVTTRLVVREVYPEAQRLPVLSTLASATAVTPCVVPLLAGAVLPGLGWRGVLLCAGAFNLLVLLVFVGFTRPTAGGGQPIGSVGAIWRVYRRNMGNPGYRRNAACISLVWMSYFALLSSSSHAFQQVLGFSELEYGALIGACACGYVAGSTIARRLSQTHDLDALLALAAMIGLGGCISLSLGLLLVGPGTLLFLLPMIALLVCTGMVIPITQAGLLRCVSQDVGMSSGQFFFLQMMAGALYSLFLSCIPPLYLNHLAIAVAAPIVLMAGVVGRLRLRGRLQASQP</sequence>
<accession>A0A2V4IUM6</accession>
<dbReference type="Proteomes" id="UP000247620">
    <property type="component" value="Unassembled WGS sequence"/>
</dbReference>
<feature type="transmembrane region" description="Helical" evidence="7">
    <location>
        <begin position="306"/>
        <end position="325"/>
    </location>
</feature>
<gene>
    <name evidence="9" type="ORF">DMX07_14690</name>
</gene>
<dbReference type="Pfam" id="PF07690">
    <property type="entry name" value="MFS_1"/>
    <property type="match status" value="1"/>
</dbReference>
<dbReference type="InterPro" id="IPR011701">
    <property type="entry name" value="MFS"/>
</dbReference>
<feature type="transmembrane region" description="Helical" evidence="7">
    <location>
        <begin position="50"/>
        <end position="68"/>
    </location>
</feature>
<dbReference type="GO" id="GO:0022857">
    <property type="term" value="F:transmembrane transporter activity"/>
    <property type="evidence" value="ECO:0007669"/>
    <property type="project" value="InterPro"/>
</dbReference>
<reference evidence="9 10" key="1">
    <citation type="submission" date="2018-06" db="EMBL/GenBank/DDBJ databases">
        <title>Pseudomonas diversity within urban Lake Michigan freshwaters.</title>
        <authorList>
            <person name="Batrich M."/>
            <person name="Hatzopoulos T."/>
            <person name="Putonti C."/>
        </authorList>
    </citation>
    <scope>NUCLEOTIDE SEQUENCE [LARGE SCALE GENOMIC DNA]</scope>
    <source>
        <strain evidence="9 10">LBp-160603</strain>
    </source>
</reference>
<feature type="transmembrane region" description="Helical" evidence="7">
    <location>
        <begin position="279"/>
        <end position="300"/>
    </location>
</feature>
<organism evidence="9 10">
    <name type="scientific">Pseudomonas soli</name>
    <dbReference type="NCBI Taxonomy" id="1306993"/>
    <lineage>
        <taxon>Bacteria</taxon>
        <taxon>Pseudomonadati</taxon>
        <taxon>Pseudomonadota</taxon>
        <taxon>Gammaproteobacteria</taxon>
        <taxon>Pseudomonadales</taxon>
        <taxon>Pseudomonadaceae</taxon>
        <taxon>Pseudomonas</taxon>
    </lineage>
</organism>
<dbReference type="Gene3D" id="1.20.1720.10">
    <property type="entry name" value="Multidrug resistance protein D"/>
    <property type="match status" value="1"/>
</dbReference>
<evidence type="ECO:0000313" key="9">
    <source>
        <dbReference type="EMBL" id="PYB81366.1"/>
    </source>
</evidence>
<evidence type="ECO:0000256" key="7">
    <source>
        <dbReference type="SAM" id="Phobius"/>
    </source>
</evidence>
<feature type="transmembrane region" description="Helical" evidence="7">
    <location>
        <begin position="216"/>
        <end position="237"/>
    </location>
</feature>
<dbReference type="InterPro" id="IPR036259">
    <property type="entry name" value="MFS_trans_sf"/>
</dbReference>
<keyword evidence="5 7" id="KW-1133">Transmembrane helix</keyword>